<name>A0AAN8NKT9_9PEZI</name>
<proteinExistence type="predicted"/>
<gene>
    <name evidence="2" type="ORF">TWF506_009433</name>
</gene>
<dbReference type="Proteomes" id="UP001307849">
    <property type="component" value="Unassembled WGS sequence"/>
</dbReference>
<dbReference type="AlphaFoldDB" id="A0AAN8NKT9"/>
<evidence type="ECO:0000313" key="3">
    <source>
        <dbReference type="Proteomes" id="UP001307849"/>
    </source>
</evidence>
<evidence type="ECO:0008006" key="4">
    <source>
        <dbReference type="Google" id="ProtNLM"/>
    </source>
</evidence>
<feature type="compositionally biased region" description="Basic and acidic residues" evidence="1">
    <location>
        <begin position="93"/>
        <end position="103"/>
    </location>
</feature>
<evidence type="ECO:0000256" key="1">
    <source>
        <dbReference type="SAM" id="MobiDB-lite"/>
    </source>
</evidence>
<accession>A0AAN8NKT9</accession>
<evidence type="ECO:0000313" key="2">
    <source>
        <dbReference type="EMBL" id="KAK6513274.1"/>
    </source>
</evidence>
<dbReference type="EMBL" id="JAVHJM010000006">
    <property type="protein sequence ID" value="KAK6513274.1"/>
    <property type="molecule type" value="Genomic_DNA"/>
</dbReference>
<keyword evidence="3" id="KW-1185">Reference proteome</keyword>
<feature type="compositionally biased region" description="Acidic residues" evidence="1">
    <location>
        <begin position="104"/>
        <end position="114"/>
    </location>
</feature>
<reference evidence="2 3" key="1">
    <citation type="submission" date="2019-10" db="EMBL/GenBank/DDBJ databases">
        <authorList>
            <person name="Palmer J.M."/>
        </authorList>
    </citation>
    <scope>NUCLEOTIDE SEQUENCE [LARGE SCALE GENOMIC DNA]</scope>
    <source>
        <strain evidence="2 3">TWF506</strain>
    </source>
</reference>
<protein>
    <recommendedName>
        <fullName evidence="4">Fungal N-terminal domain-containing protein</fullName>
    </recommendedName>
</protein>
<sequence>MEVVGGVSSIIALVEAAGKIGLLCAKYISEVRDAKSDAERIVKEAQILGGLLNEVEVILNGPFGVKLKASQALKDALRDGKKVLENLESDLERGLREGGREAEENQFPEEDGERVEERRFEMAFQEEGRRRDCRKSQGAENDRHTGSPNRQPIDRRP</sequence>
<organism evidence="2 3">
    <name type="scientific">Arthrobotrys conoides</name>
    <dbReference type="NCBI Taxonomy" id="74498"/>
    <lineage>
        <taxon>Eukaryota</taxon>
        <taxon>Fungi</taxon>
        <taxon>Dikarya</taxon>
        <taxon>Ascomycota</taxon>
        <taxon>Pezizomycotina</taxon>
        <taxon>Orbiliomycetes</taxon>
        <taxon>Orbiliales</taxon>
        <taxon>Orbiliaceae</taxon>
        <taxon>Arthrobotrys</taxon>
    </lineage>
</organism>
<feature type="compositionally biased region" description="Basic and acidic residues" evidence="1">
    <location>
        <begin position="115"/>
        <end position="145"/>
    </location>
</feature>
<comment type="caution">
    <text evidence="2">The sequence shown here is derived from an EMBL/GenBank/DDBJ whole genome shotgun (WGS) entry which is preliminary data.</text>
</comment>
<feature type="region of interest" description="Disordered" evidence="1">
    <location>
        <begin position="93"/>
        <end position="157"/>
    </location>
</feature>